<dbReference type="RefSeq" id="WP_088731391.1">
    <property type="nucleotide sequence ID" value="NZ_CP022118.1"/>
</dbReference>
<dbReference type="PROSITE" id="PS51257">
    <property type="entry name" value="PROKAR_LIPOPROTEIN"/>
    <property type="match status" value="1"/>
</dbReference>
<gene>
    <name evidence="1" type="ORF">LFZ25_24895</name>
</gene>
<organism evidence="1 2">
    <name type="scientific">Salmonella enterica subsp. enterica serovar Macclesfield str. S-1643</name>
    <dbReference type="NCBI Taxonomy" id="1242107"/>
    <lineage>
        <taxon>Bacteria</taxon>
        <taxon>Pseudomonadati</taxon>
        <taxon>Pseudomonadota</taxon>
        <taxon>Gammaproteobacteria</taxon>
        <taxon>Enterobacterales</taxon>
        <taxon>Enterobacteriaceae</taxon>
        <taxon>Salmonella</taxon>
    </lineage>
</organism>
<dbReference type="EMBL" id="CP022118">
    <property type="protein sequence ID" value="ASG19096.1"/>
    <property type="molecule type" value="Genomic_DNA"/>
</dbReference>
<accession>A0A241PX97</accession>
<evidence type="ECO:0000313" key="1">
    <source>
        <dbReference type="EMBL" id="ASG19096.1"/>
    </source>
</evidence>
<evidence type="ECO:0008006" key="3">
    <source>
        <dbReference type="Google" id="ProtNLM"/>
    </source>
</evidence>
<geneLocation type="plasmid" evidence="1">
    <name>unnamed1</name>
</geneLocation>
<keyword evidence="1" id="KW-0614">Plasmid</keyword>
<sequence length="90" mass="9560">MSQGSRAGVCCVLVVATMLAGCSSTMERREAEPEPVAEVEQGMLGDLNQYIQQLLRQRAAGNADAEKVLVRLLSGKGLPSSEVVAKGRSR</sequence>
<reference evidence="1 2" key="1">
    <citation type="submission" date="2017-06" db="EMBL/GenBank/DDBJ databases">
        <title>Salmonella reference genomes for public health.</title>
        <authorList>
            <person name="Robertson J."/>
            <person name="Yoshida C."/>
            <person name="Gurnik S."/>
            <person name="Nash J."/>
        </authorList>
    </citation>
    <scope>NUCLEOTIDE SEQUENCE [LARGE SCALE GENOMIC DNA]</scope>
    <source>
        <strain evidence="1 2">S-1643</strain>
        <plasmid evidence="2">Plasmid unnamed1</plasmid>
    </source>
</reference>
<evidence type="ECO:0000313" key="2">
    <source>
        <dbReference type="Proteomes" id="UP000197157"/>
    </source>
</evidence>
<dbReference type="Proteomes" id="UP000197157">
    <property type="component" value="Plasmid unnamed1"/>
</dbReference>
<name>A0A241PX97_SALET</name>
<proteinExistence type="predicted"/>
<protein>
    <recommendedName>
        <fullName evidence="3">Lipoprotein</fullName>
    </recommendedName>
</protein>
<dbReference type="AlphaFoldDB" id="A0A241PX97"/>